<evidence type="ECO:0000313" key="4">
    <source>
        <dbReference type="Proteomes" id="UP000220841"/>
    </source>
</evidence>
<dbReference type="Gene3D" id="3.10.450.420">
    <property type="match status" value="1"/>
</dbReference>
<protein>
    <recommendedName>
        <fullName evidence="2">Prolow-density lipoprotein receptor-related protein 1-like beta-propeller domain-containing protein</fullName>
    </recommendedName>
</protein>
<feature type="domain" description="Prolow-density lipoprotein receptor-related protein 1-like beta-propeller" evidence="2">
    <location>
        <begin position="79"/>
        <end position="243"/>
    </location>
</feature>
<gene>
    <name evidence="3" type="ORF">CN585_29730</name>
</gene>
<evidence type="ECO:0000313" key="3">
    <source>
        <dbReference type="EMBL" id="PEP87619.1"/>
    </source>
</evidence>
<dbReference type="Pfam" id="PF16800">
    <property type="entry name" value="Endopep_inhib"/>
    <property type="match status" value="1"/>
</dbReference>
<comment type="caution">
    <text evidence="3">The sequence shown here is derived from an EMBL/GenBank/DDBJ whole genome shotgun (WGS) entry which is preliminary data.</text>
</comment>
<proteinExistence type="predicted"/>
<dbReference type="Proteomes" id="UP000220841">
    <property type="component" value="Unassembled WGS sequence"/>
</dbReference>
<accession>A0A2A8H473</accession>
<organism evidence="3 4">
    <name type="scientific">Bacillus toyonensis</name>
    <dbReference type="NCBI Taxonomy" id="155322"/>
    <lineage>
        <taxon>Bacteria</taxon>
        <taxon>Bacillati</taxon>
        <taxon>Bacillota</taxon>
        <taxon>Bacilli</taxon>
        <taxon>Bacillales</taxon>
        <taxon>Bacillaceae</taxon>
        <taxon>Bacillus</taxon>
        <taxon>Bacillus cereus group</taxon>
    </lineage>
</organism>
<dbReference type="EMBL" id="NUBY01000313">
    <property type="protein sequence ID" value="PEP87619.1"/>
    <property type="molecule type" value="Genomic_DNA"/>
</dbReference>
<reference evidence="3 4" key="1">
    <citation type="submission" date="2017-09" db="EMBL/GenBank/DDBJ databases">
        <title>Large-scale bioinformatics analysis of Bacillus genomes uncovers conserved roles of natural products in bacterial physiology.</title>
        <authorList>
            <consortium name="Agbiome Team Llc"/>
            <person name="Bleich R.M."/>
            <person name="Grubbs K.J."/>
            <person name="Santa Maria K.C."/>
            <person name="Allen S.E."/>
            <person name="Farag S."/>
            <person name="Shank E.A."/>
            <person name="Bowers A."/>
        </authorList>
    </citation>
    <scope>NUCLEOTIDE SEQUENCE [LARGE SCALE GENOMIC DNA]</scope>
    <source>
        <strain evidence="3 4">AFS021349</strain>
    </source>
</reference>
<dbReference type="Pfam" id="PF16472">
    <property type="entry name" value="DUF5050"/>
    <property type="match status" value="1"/>
</dbReference>
<dbReference type="PROSITE" id="PS51257">
    <property type="entry name" value="PROKAR_LIPOPROTEIN"/>
    <property type="match status" value="1"/>
</dbReference>
<evidence type="ECO:0000256" key="1">
    <source>
        <dbReference type="SAM" id="MobiDB-lite"/>
    </source>
</evidence>
<dbReference type="RefSeq" id="WP_098228216.1">
    <property type="nucleotide sequence ID" value="NZ_NUBY01000313.1"/>
</dbReference>
<feature type="region of interest" description="Disordered" evidence="1">
    <location>
        <begin position="35"/>
        <end position="63"/>
    </location>
</feature>
<sequence length="523" mass="59949">MGNVYEKVIVTIITTAISISLLGCEAENKTANTTNIKQEKKEAQTDSKIQQQVKEPEKNDTQADSIVQQQIKEPEKRGNTVGNISNKGKMVESDGWIYYAVNGNKNTRGIYRTKDYFQTSELLVKDVNASYININSQSLYFIHMASNDNTGLNEIPSLMKYDISTKKLDTLKTDTSYVYIKDQTLFYPKKYSEHGGFDIVGIIKMNLKTGQEEDTTLKYTGWAQTIDDSILHWNKNRGTQVTKNNITWSKEQYAEISSAVYHDEKLYAVVDFSFPFEAHKARHGIYELDVQQNTEKLLIQDVLQMNITGDTFYYVKNDGVYKRKISGGSEELIYNKALEPSKSYLYFIAEDMYLYTDNGVILNLKTNKSNEIKDKPLTDDAMLNKVLNAQKELTYIQTRAFTGNSKSMGRFSYGELLTPAYNTKKALETTLSTYFSKQFITEYMQSEYVKEIDGKMHYVIGDPGSKAATKYIKITSSQLKDGKLVAKVETYNEYENVTKDVEIEFSYENNQWVVNKMPSFYLE</sequence>
<dbReference type="AlphaFoldDB" id="A0A2A8H473"/>
<dbReference type="InterPro" id="IPR031841">
    <property type="entry name" value="Endopep_inhib"/>
</dbReference>
<dbReference type="InterPro" id="IPR053749">
    <property type="entry name" value="TA_system-associated_sf"/>
</dbReference>
<name>A0A2A8H473_9BACI</name>
<evidence type="ECO:0000259" key="2">
    <source>
        <dbReference type="Pfam" id="PF16472"/>
    </source>
</evidence>
<dbReference type="InterPro" id="IPR032485">
    <property type="entry name" value="LRP1-like_beta_prop"/>
</dbReference>